<keyword evidence="4" id="KW-0482">Metalloprotease</keyword>
<keyword evidence="6" id="KW-1185">Reference proteome</keyword>
<evidence type="ECO:0000313" key="5">
    <source>
        <dbReference type="EMBL" id="RWZ78241.1"/>
    </source>
</evidence>
<dbReference type="SMART" id="SM01154">
    <property type="entry name" value="DUF1704"/>
    <property type="match status" value="1"/>
</dbReference>
<name>A0A4Q0AGG6_9BACT</name>
<keyword evidence="3" id="KW-0378">Hydrolase</keyword>
<reference evidence="5" key="1">
    <citation type="submission" date="2019-01" db="EMBL/GenBank/DDBJ databases">
        <title>Genomic signatures and co-occurrence patterns of the ultra-small Saccharimodia (Patescibacteria phylum) suggest a symbiotic lifestyle.</title>
        <authorList>
            <person name="Lemos L."/>
            <person name="Medeiros J."/>
            <person name="Andreote F."/>
            <person name="Fernandes G."/>
            <person name="Varani A."/>
            <person name="Oliveira G."/>
            <person name="Pylro V."/>
        </authorList>
    </citation>
    <scope>NUCLEOTIDE SEQUENCE [LARGE SCALE GENOMIC DNA]</scope>
    <source>
        <strain evidence="5">AMD02</strain>
    </source>
</reference>
<dbReference type="Pfam" id="PF08014">
    <property type="entry name" value="MATCAP"/>
    <property type="match status" value="1"/>
</dbReference>
<comment type="caution">
    <text evidence="5">The sequence shown here is derived from an EMBL/GenBank/DDBJ whole genome shotgun (WGS) entry which is preliminary data.</text>
</comment>
<evidence type="ECO:0000256" key="3">
    <source>
        <dbReference type="ARBA" id="ARBA00022801"/>
    </source>
</evidence>
<dbReference type="Proteomes" id="UP000289257">
    <property type="component" value="Unassembled WGS sequence"/>
</dbReference>
<evidence type="ECO:0000256" key="1">
    <source>
        <dbReference type="ARBA" id="ARBA00001947"/>
    </source>
</evidence>
<gene>
    <name evidence="5" type="ORF">EOT05_00540</name>
</gene>
<dbReference type="InterPro" id="IPR012548">
    <property type="entry name" value="MATCAP"/>
</dbReference>
<dbReference type="AlphaFoldDB" id="A0A4Q0AGG6"/>
<comment type="cofactor">
    <cofactor evidence="1">
        <name>Zn(2+)</name>
        <dbReference type="ChEBI" id="CHEBI:29105"/>
    </cofactor>
</comment>
<dbReference type="GO" id="GO:0006508">
    <property type="term" value="P:proteolysis"/>
    <property type="evidence" value="ECO:0007669"/>
    <property type="project" value="UniProtKB-KW"/>
</dbReference>
<evidence type="ECO:0000313" key="6">
    <source>
        <dbReference type="Proteomes" id="UP000289257"/>
    </source>
</evidence>
<dbReference type="EMBL" id="SCKX01000001">
    <property type="protein sequence ID" value="RWZ78241.1"/>
    <property type="molecule type" value="Genomic_DNA"/>
</dbReference>
<accession>A0A4Q0AGG6</accession>
<organism evidence="5 6">
    <name type="scientific">Candidatus Microsaccharimonas sossegonensis</name>
    <dbReference type="NCBI Taxonomy" id="2506948"/>
    <lineage>
        <taxon>Bacteria</taxon>
        <taxon>Candidatus Saccharimonadota</taxon>
        <taxon>Candidatus Saccharimonadia</taxon>
        <taxon>Candidatus Saccharimonadales</taxon>
        <taxon>Candidatus Saccharimonadaceae</taxon>
        <taxon>Candidatus Microsaccharimonas</taxon>
    </lineage>
</organism>
<keyword evidence="2" id="KW-0645">Protease</keyword>
<protein>
    <submittedName>
        <fullName evidence="5">DUF1704 domain-containing protein</fullName>
    </submittedName>
</protein>
<evidence type="ECO:0000256" key="2">
    <source>
        <dbReference type="ARBA" id="ARBA00022670"/>
    </source>
</evidence>
<dbReference type="GO" id="GO:0008237">
    <property type="term" value="F:metallopeptidase activity"/>
    <property type="evidence" value="ECO:0007669"/>
    <property type="project" value="UniProtKB-KW"/>
</dbReference>
<evidence type="ECO:0000256" key="4">
    <source>
        <dbReference type="ARBA" id="ARBA00023049"/>
    </source>
</evidence>
<proteinExistence type="predicted"/>
<sequence>MSEINVLPVAEAEPQPSIEELFSQLTGMEPKPIANFVPTNAAEQKKLFLSGEVRNPDHHYSKLAAIDFESNRQKITSIGEKLSMHPDTEQKYIDVYSQFIQNYLNKTNFMELASKVKSAGTDDEIKAAKSEFMKLNLELYGKPDQATYQSLIGEKIDLIKSKNLTEVALKIRDELIELVGDRDSRVEERFKPSQETIDWVHDIADSENSLYGSMLEHVPDQASFNDEEIKSIFEEIIVKEFELQLAKSEDNNSILWQVVIEDAQSINVKAAEKKIIVPKDKELSLKEMRGRVVHEIGVHFLRSVMGEQANLEPLKLGLSEYYDTEEGLGALMEQAIVSKYREAGADHYITAGLAYYDDKDFRDIFEIKWRLHVLGTSKGDITEENITKSKGIAYGSTMRIMRGTDALPWFKDLSYYNGVAEVWKYLEEIKGDDTEFMLVLLGKANSANKDHRRILLETATV</sequence>